<feature type="domain" description="C2H2-type" evidence="3">
    <location>
        <begin position="360"/>
        <end position="390"/>
    </location>
</feature>
<evidence type="ECO:0000313" key="4">
    <source>
        <dbReference type="EMBL" id="KAJ8974551.1"/>
    </source>
</evidence>
<dbReference type="PROSITE" id="PS50157">
    <property type="entry name" value="ZINC_FINGER_C2H2_2"/>
    <property type="match status" value="2"/>
</dbReference>
<name>A0ABQ9J8R1_9CUCU</name>
<keyword evidence="5" id="KW-1185">Reference proteome</keyword>
<protein>
    <recommendedName>
        <fullName evidence="3">C2H2-type domain-containing protein</fullName>
    </recommendedName>
</protein>
<feature type="compositionally biased region" description="Polar residues" evidence="2">
    <location>
        <begin position="1"/>
        <end position="25"/>
    </location>
</feature>
<organism evidence="4 5">
    <name type="scientific">Molorchus minor</name>
    <dbReference type="NCBI Taxonomy" id="1323400"/>
    <lineage>
        <taxon>Eukaryota</taxon>
        <taxon>Metazoa</taxon>
        <taxon>Ecdysozoa</taxon>
        <taxon>Arthropoda</taxon>
        <taxon>Hexapoda</taxon>
        <taxon>Insecta</taxon>
        <taxon>Pterygota</taxon>
        <taxon>Neoptera</taxon>
        <taxon>Endopterygota</taxon>
        <taxon>Coleoptera</taxon>
        <taxon>Polyphaga</taxon>
        <taxon>Cucujiformia</taxon>
        <taxon>Chrysomeloidea</taxon>
        <taxon>Cerambycidae</taxon>
        <taxon>Lamiinae</taxon>
        <taxon>Monochamini</taxon>
        <taxon>Molorchus</taxon>
    </lineage>
</organism>
<dbReference type="EMBL" id="JAPWTJ010000972">
    <property type="protein sequence ID" value="KAJ8974551.1"/>
    <property type="molecule type" value="Genomic_DNA"/>
</dbReference>
<feature type="region of interest" description="Disordered" evidence="2">
    <location>
        <begin position="1"/>
        <end position="26"/>
    </location>
</feature>
<evidence type="ECO:0000256" key="1">
    <source>
        <dbReference type="PROSITE-ProRule" id="PRU00042"/>
    </source>
</evidence>
<dbReference type="PANTHER" id="PTHR31511:SF12">
    <property type="entry name" value="RHO TERMINATION FACTOR N-TERMINAL DOMAIN-CONTAINING PROTEIN"/>
    <property type="match status" value="1"/>
</dbReference>
<dbReference type="SUPFAM" id="SSF53098">
    <property type="entry name" value="Ribonuclease H-like"/>
    <property type="match status" value="1"/>
</dbReference>
<dbReference type="InterPro" id="IPR013087">
    <property type="entry name" value="Znf_C2H2_type"/>
</dbReference>
<keyword evidence="1" id="KW-0862">Zinc</keyword>
<sequence length="1279" mass="147780">MSDSTPSTSGTDRMSDSVPSTSGSKTCEHCGKNFLSAFNLNRHIRNNCSILNNRNLLLNNIIIDRKKINRSIVSSLGDGVAELRNAFKNRIASYRFSSPRDHIDFYDFMWEVKQKVLDIIDECMKKYHTLKINFEIFGLYEIPEKELSDIKSFNTKNKIITIATDLHQIFEEFTEEMTSQASEFQEKDSGWTLKHIMFLDVNINKFTPMSASSYIKLPKAIACKHAVLNLYNKDNACFAWSINASIFPAEGDPQQTTSYPHYDTLLNFRDLEFPMKLKDISKFEKMNNISVNVFGLESEFRDGKIITEVVGPLHFTSDRQATHVNLLLLTDNVGNNHYCLIKDLSRLVSQQKSKCSGGLHICDGCLQSFRKIEHLKAHEKNDCNHTYTKLPSTEIKINKYGESVPENILKFINFERQIPVPFVIYADFESLLKPISHNEPCDSKSFTVKVCEHQPYSFAFYVKCNFDDKYSKFVIYRGSDAAEVFARKLDETALHLYNTHLKHVKEMLPLSDQEETEYENTLCCHICEKPFELGDIKVRDHCHLTGHFRGAAHSICNLNYKVPKFIPVFFHNLTNYDSHLFIKKLASNKESVSVIAQTKEKYISFSKSILVEKSKTAKVPNTYLRLKFVDSFRFLSKSLDKLSQSLESEQCVETRRYFENEEEFGLIRQKGVFPYSYIDSFEKLEETQLPSRDKFYNDLTNESISGADYERAVKVWNTFKCKTLGEYADIYLKSDIFLLADVFENFRRVCLTKYKLDPSHFLTAPSLSWDAMLRHTHIELELLTDVDAIHFFRKGIRGGVSQCSKRKAVANNKFLPNYDSSKPTSYIMYLDATNLYGAAMKEMLPTSDFKWLEKEEIEKFDCSIIDKNSPKGYVLEVDLEYPPHLHDDHNELPLCPEQMTPPKSKNPKLIPNLRNKYKYIIHYRNLKQCLKYGMKLKKIHRILEFSQSTWLGSYIDLNTKLRNSAKNEFEKDLFKLMVNSIFGKTMENVDKRQDIKLCSCWENKKGALGARALIAKPHFKSCSIFDENLVAVQLQKLKVVYDKPLYVGFSILDISKTIIYEFLYGYIKPMYGDDAIILYTDTDSLILEIFTDNVYDDIKRNIHFFDTSNYDGNNIHNMPKTISVVGKMKDEYAGRSIECFYGTGAKAYCVKAGDLMKKAKGVSKSVIKHQIDFSDYVQIVENGGLIFRKMSIFKSDLHTIHTELKNKVALSSADDKRYVIPGDVYTLAWGHRLIPEDFGDKKLDTLLKYADMEESKAGWNRGDLDEFNWDNFDLDLLDL</sequence>
<reference evidence="4" key="1">
    <citation type="journal article" date="2023" name="Insect Mol. Biol.">
        <title>Genome sequencing provides insights into the evolution of gene families encoding plant cell wall-degrading enzymes in longhorned beetles.</title>
        <authorList>
            <person name="Shin N.R."/>
            <person name="Okamura Y."/>
            <person name="Kirsch R."/>
            <person name="Pauchet Y."/>
        </authorList>
    </citation>
    <scope>NUCLEOTIDE SEQUENCE</scope>
    <source>
        <strain evidence="4">MMC_N1</strain>
    </source>
</reference>
<comment type="caution">
    <text evidence="4">The sequence shown here is derived from an EMBL/GenBank/DDBJ whole genome shotgun (WGS) entry which is preliminary data.</text>
</comment>
<dbReference type="InterPro" id="IPR012337">
    <property type="entry name" value="RNaseH-like_sf"/>
</dbReference>
<dbReference type="SUPFAM" id="SSF54060">
    <property type="entry name" value="His-Me finger endonucleases"/>
    <property type="match status" value="1"/>
</dbReference>
<dbReference type="InterPro" id="IPR044925">
    <property type="entry name" value="His-Me_finger_sf"/>
</dbReference>
<evidence type="ECO:0000259" key="3">
    <source>
        <dbReference type="PROSITE" id="PS50157"/>
    </source>
</evidence>
<evidence type="ECO:0000256" key="2">
    <source>
        <dbReference type="SAM" id="MobiDB-lite"/>
    </source>
</evidence>
<keyword evidence="1" id="KW-0863">Zinc-finger</keyword>
<proteinExistence type="predicted"/>
<dbReference type="InterPro" id="IPR017964">
    <property type="entry name" value="DNA-dir_DNA_pol_B_CS"/>
</dbReference>
<dbReference type="InterPro" id="IPR043502">
    <property type="entry name" value="DNA/RNA_pol_sf"/>
</dbReference>
<accession>A0ABQ9J8R1</accession>
<evidence type="ECO:0000313" key="5">
    <source>
        <dbReference type="Proteomes" id="UP001162164"/>
    </source>
</evidence>
<dbReference type="Proteomes" id="UP001162164">
    <property type="component" value="Unassembled WGS sequence"/>
</dbReference>
<dbReference type="SUPFAM" id="SSF56672">
    <property type="entry name" value="DNA/RNA polymerases"/>
    <property type="match status" value="1"/>
</dbReference>
<feature type="domain" description="C2H2-type" evidence="3">
    <location>
        <begin position="25"/>
        <end position="45"/>
    </location>
</feature>
<dbReference type="PROSITE" id="PS00116">
    <property type="entry name" value="DNA_POLYMERASE_B"/>
    <property type="match status" value="1"/>
</dbReference>
<keyword evidence="1" id="KW-0479">Metal-binding</keyword>
<dbReference type="PANTHER" id="PTHR31511">
    <property type="entry name" value="PROTEIN CBG23764"/>
    <property type="match status" value="1"/>
</dbReference>
<gene>
    <name evidence="4" type="ORF">NQ317_000527</name>
</gene>